<keyword evidence="1" id="KW-0378">Hydrolase</keyword>
<dbReference type="SUPFAM" id="SSF50998">
    <property type="entry name" value="Quinoprotein alcohol dehydrogenase-like"/>
    <property type="match status" value="1"/>
</dbReference>
<name>A0A1S1Z3F2_FLAPC</name>
<dbReference type="InterPro" id="IPR015943">
    <property type="entry name" value="WD40/YVTN_repeat-like_dom_sf"/>
</dbReference>
<evidence type="ECO:0000256" key="3">
    <source>
        <dbReference type="SAM" id="Phobius"/>
    </source>
</evidence>
<dbReference type="Gene3D" id="2.130.10.10">
    <property type="entry name" value="YVTN repeat-like/Quinoprotein amine dehydrogenase"/>
    <property type="match status" value="2"/>
</dbReference>
<dbReference type="InterPro" id="IPR052016">
    <property type="entry name" value="Bact_Sigma-Reg"/>
</dbReference>
<organism evidence="5 6">
    <name type="scientific">Flammeovirga pacifica</name>
    <dbReference type="NCBI Taxonomy" id="915059"/>
    <lineage>
        <taxon>Bacteria</taxon>
        <taxon>Pseudomonadati</taxon>
        <taxon>Bacteroidota</taxon>
        <taxon>Cytophagia</taxon>
        <taxon>Cytophagales</taxon>
        <taxon>Flammeovirgaceae</taxon>
        <taxon>Flammeovirga</taxon>
    </lineage>
</organism>
<sequence length="1176" mass="135039">MKKYFNSINYLTSFLLLSLIFGISKPLSAQNILSTHYSKDDGLKADYIKNIAKDSIGYLWIASDNGLIRYNGTSFTSLGADHFESQYIKQVLQKKDGSLYAISNKEIVQIFSKPNGVRWHHLMKMESEEQVAGKLHYGKMLYEDNNNDLWAADNYQIFRQNKQGKFEVMLTDFTLSTENETKSFQLAENFQGVLYAFHNSGTVYRFDPEKNKFVLISKTLGKLKNVQHALWYTESSFLVADSDRGISLVDIINDKVQVHQIGRNFDASYIQEIGTDQYLITGYISGMYRLESTFQGFKLFRDPELGVYNGNSIYYNDLDIWLAKDNGISLFQQLPFNVFSNNLTTSYIQHINGIEDNLFFSDGGNLFSGVMNTLNQFTLTSKVKTGNGNSFLRILPTKEGVYTSDANGIIQLWRNGKEIKKIDMSNIGGAIYILEQDKNGNLWTCQDGVVGAIKIGKNNKPIIYGLEEGISSRPIVIKIDDKGEIYVGGTAKEGLIFKYDSRNNLFKNLTADIKFKIENNIQTNDISFLKSGEIILGTSYGTLILKDNKFKRLNFGNFTSVTNNALAVDPSEKQLWVAASNELIRYNFEHDEYLIYNNKDGLPDANFNIRGLYIDDYGRLYISTTKGIGFAPNLQVLKETPRPIVKRVTVGSDRLKDNDIAEVPSDSYMRLNFHISVYPTENVAFQKRILGYPGKDEWVNFEKEADGLLVSDLESGSQYTLEIRGRKTGNFSWSRPMSYRFSVYTPFYKQWWSYLIYLGVTILIIVVTIQVNRYRSRREQRKLEEQVNIRTKEVEQQATELTDKNYELEKAFNRLKRSEAILNHNTKELERAKKDAEKAASKLKDQNSQLEETSRTIREQHHEMKSHREQILRQNELVKEQALLLSQHNEKVKSSVNYARRMQTAVFGRTTDMEDHMQGIGPHWDGFVFLKPRDIVSGDFHWYGEKNENYIIVAADCTGHGVPGAFMSLIGNDLLNQIVYERGILDPGRILKLMNDMIRQALNQAENDDSRDGMDIAICIVSPKRKTLTFAGAGRPLYYVDKTNPTELQRMKGGKFGIGGKKNQKKSYESYSLPLENIEVFYICSDGYQDQFGGPNGRKLMQRPFKELLFNIHKKDMNIQREAISKFMEQWMREGNQRQIDDMLIIGVRPHVIVDEVEEDELQIQDESKIERHTIF</sequence>
<accession>A0A1S1Z3F2</accession>
<feature type="transmembrane region" description="Helical" evidence="3">
    <location>
        <begin position="751"/>
        <end position="772"/>
    </location>
</feature>
<evidence type="ECO:0000256" key="2">
    <source>
        <dbReference type="SAM" id="MobiDB-lite"/>
    </source>
</evidence>
<keyword evidence="3" id="KW-1133">Transmembrane helix</keyword>
<evidence type="ECO:0000313" key="6">
    <source>
        <dbReference type="Proteomes" id="UP000179797"/>
    </source>
</evidence>
<dbReference type="AlphaFoldDB" id="A0A1S1Z3F2"/>
<feature type="region of interest" description="Disordered" evidence="2">
    <location>
        <begin position="828"/>
        <end position="855"/>
    </location>
</feature>
<dbReference type="Gene3D" id="3.60.40.10">
    <property type="entry name" value="PPM-type phosphatase domain"/>
    <property type="match status" value="1"/>
</dbReference>
<reference evidence="5 6" key="1">
    <citation type="journal article" date="2012" name="Int. J. Syst. Evol. Microbiol.">
        <title>Flammeovirga pacifica sp. nov., isolated from deep-sea sediment.</title>
        <authorList>
            <person name="Xu H."/>
            <person name="Fu Y."/>
            <person name="Yang N."/>
            <person name="Ding Z."/>
            <person name="Lai Q."/>
            <person name="Zeng R."/>
        </authorList>
    </citation>
    <scope>NUCLEOTIDE SEQUENCE [LARGE SCALE GENOMIC DNA]</scope>
    <source>
        <strain evidence="6">DSM 24597 / LMG 26175 / WPAGA1</strain>
    </source>
</reference>
<evidence type="ECO:0000259" key="4">
    <source>
        <dbReference type="Pfam" id="PF07228"/>
    </source>
</evidence>
<feature type="compositionally biased region" description="Basic and acidic residues" evidence="2">
    <location>
        <begin position="828"/>
        <end position="845"/>
    </location>
</feature>
<dbReference type="Proteomes" id="UP000179797">
    <property type="component" value="Unassembled WGS sequence"/>
</dbReference>
<dbReference type="GO" id="GO:0016791">
    <property type="term" value="F:phosphatase activity"/>
    <property type="evidence" value="ECO:0007669"/>
    <property type="project" value="TreeGrafter"/>
</dbReference>
<evidence type="ECO:0000313" key="5">
    <source>
        <dbReference type="EMBL" id="OHX67809.1"/>
    </source>
</evidence>
<dbReference type="EMBL" id="JRYR02000001">
    <property type="protein sequence ID" value="OHX67809.1"/>
    <property type="molecule type" value="Genomic_DNA"/>
</dbReference>
<evidence type="ECO:0000256" key="1">
    <source>
        <dbReference type="ARBA" id="ARBA00022801"/>
    </source>
</evidence>
<keyword evidence="3" id="KW-0812">Transmembrane</keyword>
<feature type="domain" description="PPM-type phosphatase" evidence="4">
    <location>
        <begin position="948"/>
        <end position="1149"/>
    </location>
</feature>
<dbReference type="PANTHER" id="PTHR43156:SF9">
    <property type="entry name" value="HAMP DOMAIN-CONTAINING PROTEIN"/>
    <property type="match status" value="1"/>
</dbReference>
<keyword evidence="3" id="KW-0472">Membrane</keyword>
<proteinExistence type="predicted"/>
<keyword evidence="6" id="KW-1185">Reference proteome</keyword>
<dbReference type="InterPro" id="IPR011047">
    <property type="entry name" value="Quinoprotein_ADH-like_sf"/>
</dbReference>
<dbReference type="PANTHER" id="PTHR43156">
    <property type="entry name" value="STAGE II SPORULATION PROTEIN E-RELATED"/>
    <property type="match status" value="1"/>
</dbReference>
<dbReference type="STRING" id="915059.NH26_16420"/>
<dbReference type="SUPFAM" id="SSF63829">
    <property type="entry name" value="Calcium-dependent phosphotriesterase"/>
    <property type="match status" value="2"/>
</dbReference>
<dbReference type="InterPro" id="IPR001932">
    <property type="entry name" value="PPM-type_phosphatase-like_dom"/>
</dbReference>
<dbReference type="InterPro" id="IPR036457">
    <property type="entry name" value="PPM-type-like_dom_sf"/>
</dbReference>
<protein>
    <recommendedName>
        <fullName evidence="4">PPM-type phosphatase domain-containing protein</fullName>
    </recommendedName>
</protein>
<dbReference type="Pfam" id="PF07228">
    <property type="entry name" value="SpoIIE"/>
    <property type="match status" value="1"/>
</dbReference>
<dbReference type="OrthoDB" id="9806995at2"/>
<comment type="caution">
    <text evidence="5">The sequence shown here is derived from an EMBL/GenBank/DDBJ whole genome shotgun (WGS) entry which is preliminary data.</text>
</comment>
<dbReference type="RefSeq" id="WP_044219604.1">
    <property type="nucleotide sequence ID" value="NZ_JRYR02000001.1"/>
</dbReference>
<gene>
    <name evidence="5" type="ORF">NH26_16420</name>
</gene>